<reference evidence="21" key="3">
    <citation type="submission" date="2006-03" db="EMBL/GenBank/DDBJ databases">
        <authorList>
            <consortium name="Genoscope"/>
        </authorList>
    </citation>
    <scope>NUCLEOTIDE SEQUENCE</scope>
    <source>
        <strain evidence="21">Stock d4-2</strain>
    </source>
</reference>
<dbReference type="PROSITE" id="PS50089">
    <property type="entry name" value="ZF_RING_2"/>
    <property type="match status" value="1"/>
</dbReference>
<dbReference type="PANTHER" id="PTHR23350:SF0">
    <property type="entry name" value="PEROXISOME BIOGENESIS FACTOR 10"/>
    <property type="match status" value="1"/>
</dbReference>
<evidence type="ECO:0000313" key="22">
    <source>
        <dbReference type="Proteomes" id="UP000000600"/>
    </source>
</evidence>
<dbReference type="InterPro" id="IPR017907">
    <property type="entry name" value="Znf_RING_CS"/>
</dbReference>
<keyword evidence="16" id="KW-0472">Membrane</keyword>
<keyword evidence="22" id="KW-1185">Reference proteome</keyword>
<reference evidence="20" key="4">
    <citation type="submission" date="2006-11" db="EMBL/GenBank/DDBJ databases">
        <title>Paramecium megabase sequencing project.</title>
        <authorList>
            <person name="Nowak J.K."/>
            <person name="Migdalski A."/>
            <person name="Gromadka R."/>
            <person name="Zagulski M."/>
        </authorList>
    </citation>
    <scope>NUCLEOTIDE SEQUENCE</scope>
    <source>
        <strain evidence="20">Stock d4-2</strain>
    </source>
</reference>
<dbReference type="InterPro" id="IPR006845">
    <property type="entry name" value="Pex_N"/>
</dbReference>
<dbReference type="Gene3D" id="3.30.40.10">
    <property type="entry name" value="Zinc/RING finger domain, C3HC4 (zinc finger)"/>
    <property type="match status" value="1"/>
</dbReference>
<dbReference type="OMA" id="YCDVVQL"/>
<evidence type="ECO:0000256" key="1">
    <source>
        <dbReference type="ARBA" id="ARBA00000900"/>
    </source>
</evidence>
<evidence type="ECO:0000256" key="12">
    <source>
        <dbReference type="ARBA" id="ARBA00022786"/>
    </source>
</evidence>
<dbReference type="Pfam" id="PF13920">
    <property type="entry name" value="zf-C3HC4_3"/>
    <property type="match status" value="1"/>
</dbReference>
<evidence type="ECO:0000256" key="13">
    <source>
        <dbReference type="ARBA" id="ARBA00022833"/>
    </source>
</evidence>
<evidence type="ECO:0000256" key="4">
    <source>
        <dbReference type="ARBA" id="ARBA00008704"/>
    </source>
</evidence>
<dbReference type="STRING" id="5888.Q6BFS3"/>
<dbReference type="EMBL" id="CR548612">
    <property type="protein sequence ID" value="CAH03497.1"/>
    <property type="molecule type" value="Genomic_DNA"/>
</dbReference>
<comment type="similarity">
    <text evidence="4">Belongs to the pex2/pex10/pex12 family.</text>
</comment>
<evidence type="ECO:0000259" key="19">
    <source>
        <dbReference type="PROSITE" id="PS50089"/>
    </source>
</evidence>
<dbReference type="HOGENOM" id="CLU_041707_1_0_1"/>
<keyword evidence="8" id="KW-0808">Transferase</keyword>
<evidence type="ECO:0000256" key="2">
    <source>
        <dbReference type="ARBA" id="ARBA00004585"/>
    </source>
</evidence>
<dbReference type="InParanoid" id="Q6BFS3"/>
<accession>Q6BFS3</accession>
<keyword evidence="13" id="KW-0862">Zinc</keyword>
<keyword evidence="10" id="KW-0479">Metal-binding</keyword>
<evidence type="ECO:0000256" key="14">
    <source>
        <dbReference type="ARBA" id="ARBA00022927"/>
    </source>
</evidence>
<dbReference type="GO" id="GO:0061630">
    <property type="term" value="F:ubiquitin protein ligase activity"/>
    <property type="evidence" value="ECO:0007669"/>
    <property type="project" value="UniProtKB-EC"/>
</dbReference>
<evidence type="ECO:0000256" key="5">
    <source>
        <dbReference type="ARBA" id="ARBA00012483"/>
    </source>
</evidence>
<keyword evidence="11 18" id="KW-0863">Zinc-finger</keyword>
<keyword evidence="7" id="KW-0962">Peroxisome biogenesis</keyword>
<dbReference type="eggNOG" id="KOG0317">
    <property type="taxonomic scope" value="Eukaryota"/>
</dbReference>
<evidence type="ECO:0000256" key="6">
    <source>
        <dbReference type="ARBA" id="ARBA00022448"/>
    </source>
</evidence>
<evidence type="ECO:0000256" key="16">
    <source>
        <dbReference type="ARBA" id="ARBA00023136"/>
    </source>
</evidence>
<dbReference type="RefSeq" id="XP_001347124.1">
    <property type="nucleotide sequence ID" value="XM_001347088.1"/>
</dbReference>
<comment type="subcellular location">
    <subcellularLocation>
        <location evidence="2">Peroxisome membrane</location>
        <topology evidence="2">Multi-pass membrane protein</topology>
    </subcellularLocation>
</comment>
<evidence type="ECO:0000256" key="7">
    <source>
        <dbReference type="ARBA" id="ARBA00022593"/>
    </source>
</evidence>
<evidence type="ECO:0000256" key="18">
    <source>
        <dbReference type="PROSITE-ProRule" id="PRU00175"/>
    </source>
</evidence>
<proteinExistence type="inferred from homology"/>
<evidence type="ECO:0000256" key="3">
    <source>
        <dbReference type="ARBA" id="ARBA00004906"/>
    </source>
</evidence>
<dbReference type="InterPro" id="IPR013083">
    <property type="entry name" value="Znf_RING/FYVE/PHD"/>
</dbReference>
<evidence type="ECO:0000256" key="10">
    <source>
        <dbReference type="ARBA" id="ARBA00022723"/>
    </source>
</evidence>
<dbReference type="OrthoDB" id="6270329at2759"/>
<dbReference type="Pfam" id="PF04757">
    <property type="entry name" value="Pex2_Pex12"/>
    <property type="match status" value="1"/>
</dbReference>
<protein>
    <recommendedName>
        <fullName evidence="5">RING-type E3 ubiquitin transferase</fullName>
        <ecNumber evidence="5">2.3.2.27</ecNumber>
    </recommendedName>
</protein>
<dbReference type="KEGG" id="ptm:GSPATT00000200001"/>
<comment type="catalytic activity">
    <reaction evidence="1">
        <text>S-ubiquitinyl-[E2 ubiquitin-conjugating enzyme]-L-cysteine + [acceptor protein]-L-lysine = [E2 ubiquitin-conjugating enzyme]-L-cysteine + N(6)-ubiquitinyl-[acceptor protein]-L-lysine.</text>
        <dbReference type="EC" id="2.3.2.27"/>
    </reaction>
</comment>
<keyword evidence="12" id="KW-0833">Ubl conjugation pathway</keyword>
<dbReference type="InterPro" id="IPR025654">
    <property type="entry name" value="PEX2/10"/>
</dbReference>
<dbReference type="AlphaFoldDB" id="Q6BFS3"/>
<keyword evidence="17" id="KW-0576">Peroxisome</keyword>
<dbReference type="SMART" id="SM00184">
    <property type="entry name" value="RING"/>
    <property type="match status" value="1"/>
</dbReference>
<keyword evidence="15" id="KW-1133">Transmembrane helix</keyword>
<dbReference type="FunFam" id="3.30.40.10:FF:001459">
    <property type="entry name" value="Peroxisome assembly protein, putative"/>
    <property type="match status" value="1"/>
</dbReference>
<dbReference type="GeneID" id="5008947"/>
<sequence>MSFTYAYQPELIRASQKDSEMIQSIYQNICNLLEYFVSTRQIFNKLNTIKMISNLTYYLLTYLREVKTIGEEYTNIQVFNYSDYDDHFVPLQKRRKVLFIILQLLSFSIPKLRSRQIMYQQQQSANKMLKNLPDINDVLEGIQDFHLALFLIQGSYFEISKRLTQIQFIFNRIPPNHNIKYKRIGQAYLILLILQFMRSLYNFVLKIKNENMKDQVNKERNITTNENNDKFTQCLICYDNATNVTCTPCGHLYCWDCIMQQVILKQQCPICRQDCHLQQLIQLYNYN</sequence>
<evidence type="ECO:0000256" key="9">
    <source>
        <dbReference type="ARBA" id="ARBA00022692"/>
    </source>
</evidence>
<reference evidence="21 22" key="2">
    <citation type="journal article" date="2006" name="Nature">
        <title>Global trends of whole-genome duplications revealed by the ciliate Paramecium tetraurelia.</title>
        <authorList>
            <consortium name="Genoscope"/>
            <person name="Aury J.-M."/>
            <person name="Jaillon O."/>
            <person name="Duret L."/>
            <person name="Noel B."/>
            <person name="Jubin C."/>
            <person name="Porcel B.M."/>
            <person name="Segurens B."/>
            <person name="Daubin V."/>
            <person name="Anthouard V."/>
            <person name="Aiach N."/>
            <person name="Arnaiz O."/>
            <person name="Billaut A."/>
            <person name="Beisson J."/>
            <person name="Blanc I."/>
            <person name="Bouhouche K."/>
            <person name="Camara F."/>
            <person name="Duharcourt S."/>
            <person name="Guigo R."/>
            <person name="Gogendeau D."/>
            <person name="Katinka M."/>
            <person name="Keller A.-M."/>
            <person name="Kissmehl R."/>
            <person name="Klotz C."/>
            <person name="Koll F."/>
            <person name="Le Moue A."/>
            <person name="Lepere C."/>
            <person name="Malinsky S."/>
            <person name="Nowacki M."/>
            <person name="Nowak J.K."/>
            <person name="Plattner H."/>
            <person name="Poulain J."/>
            <person name="Ruiz F."/>
            <person name="Serrano V."/>
            <person name="Zagulski M."/>
            <person name="Dessen P."/>
            <person name="Betermier M."/>
            <person name="Weissenbach J."/>
            <person name="Scarpelli C."/>
            <person name="Schachter V."/>
            <person name="Sperling L."/>
            <person name="Meyer E."/>
            <person name="Cohen J."/>
            <person name="Wincker P."/>
        </authorList>
    </citation>
    <scope>NUCLEOTIDE SEQUENCE [LARGE SCALE GENOMIC DNA]</scope>
    <source>
        <strain evidence="21 22">Stock d4-2</strain>
    </source>
</reference>
<dbReference type="GeneID" id="79573951"/>
<dbReference type="Proteomes" id="UP000000600">
    <property type="component" value="Unassembled WGS sequence"/>
</dbReference>
<evidence type="ECO:0000313" key="21">
    <source>
        <dbReference type="EMBL" id="CAK55765.1"/>
    </source>
</evidence>
<dbReference type="KEGG" id="ptm:PTMB.299"/>
<evidence type="ECO:0000256" key="11">
    <source>
        <dbReference type="ARBA" id="ARBA00022771"/>
    </source>
</evidence>
<keyword evidence="6" id="KW-0813">Transport</keyword>
<keyword evidence="14" id="KW-0653">Protein transport</keyword>
<name>Q6BFS3_PARTE</name>
<dbReference type="EC" id="2.3.2.27" evidence="5"/>
<dbReference type="CDD" id="cd16527">
    <property type="entry name" value="RING-HC_PEX10"/>
    <property type="match status" value="1"/>
</dbReference>
<feature type="domain" description="RING-type" evidence="19">
    <location>
        <begin position="234"/>
        <end position="272"/>
    </location>
</feature>
<dbReference type="EMBL" id="CT867985">
    <property type="protein sequence ID" value="CAK55765.1"/>
    <property type="molecule type" value="Genomic_DNA"/>
</dbReference>
<evidence type="ECO:0000256" key="15">
    <source>
        <dbReference type="ARBA" id="ARBA00022989"/>
    </source>
</evidence>
<dbReference type="GO" id="GO:0008270">
    <property type="term" value="F:zinc ion binding"/>
    <property type="evidence" value="ECO:0007669"/>
    <property type="project" value="UniProtKB-KW"/>
</dbReference>
<dbReference type="PANTHER" id="PTHR23350">
    <property type="entry name" value="PEROXISOME ASSEMBLY PROTEIN 10"/>
    <property type="match status" value="1"/>
</dbReference>
<comment type="pathway">
    <text evidence="3">Protein modification; protein ubiquitination.</text>
</comment>
<evidence type="ECO:0000313" key="20">
    <source>
        <dbReference type="EMBL" id="CAH03497.1"/>
    </source>
</evidence>
<evidence type="ECO:0000256" key="17">
    <source>
        <dbReference type="ARBA" id="ARBA00023140"/>
    </source>
</evidence>
<evidence type="ECO:0000256" key="8">
    <source>
        <dbReference type="ARBA" id="ARBA00022679"/>
    </source>
</evidence>
<dbReference type="GO" id="GO:0016558">
    <property type="term" value="P:protein import into peroxisome matrix"/>
    <property type="evidence" value="ECO:0000318"/>
    <property type="project" value="GO_Central"/>
</dbReference>
<reference evidence="20 22" key="1">
    <citation type="journal article" date="2004" name="Curr. Biol.">
        <title>High coding density on the largest Paramecium tetraurelia somatic chromosome.</title>
        <authorList>
            <person name="Zagulski M."/>
            <person name="Nowak J.K."/>
            <person name="Le Mouel A."/>
            <person name="Nowacki M."/>
            <person name="Migdalski A."/>
            <person name="Gromadka R."/>
            <person name="Noel B."/>
            <person name="Blanc I."/>
            <person name="Dessen P."/>
            <person name="Wincker P."/>
            <person name="Keller A.M."/>
            <person name="Cohen J."/>
            <person name="Meyer E."/>
            <person name="Sperling L."/>
        </authorList>
    </citation>
    <scope>NUCLEOTIDE SEQUENCE [LARGE SCALE GENOMIC DNA]</scope>
    <source>
        <strain evidence="20 22">Stock d4-2</strain>
    </source>
</reference>
<dbReference type="PROSITE" id="PS00518">
    <property type="entry name" value="ZF_RING_1"/>
    <property type="match status" value="1"/>
</dbReference>
<organism evidence="20 22">
    <name type="scientific">Paramecium tetraurelia</name>
    <dbReference type="NCBI Taxonomy" id="5888"/>
    <lineage>
        <taxon>Eukaryota</taxon>
        <taxon>Sar</taxon>
        <taxon>Alveolata</taxon>
        <taxon>Ciliophora</taxon>
        <taxon>Intramacronucleata</taxon>
        <taxon>Oligohymenophorea</taxon>
        <taxon>Peniculida</taxon>
        <taxon>Parameciidae</taxon>
        <taxon>Paramecium</taxon>
    </lineage>
</organism>
<dbReference type="RefSeq" id="XP_001423163.1">
    <property type="nucleotide sequence ID" value="XM_001423126.1"/>
</dbReference>
<dbReference type="GO" id="GO:0005778">
    <property type="term" value="C:peroxisomal membrane"/>
    <property type="evidence" value="ECO:0000318"/>
    <property type="project" value="GO_Central"/>
</dbReference>
<dbReference type="InterPro" id="IPR001841">
    <property type="entry name" value="Znf_RING"/>
</dbReference>
<keyword evidence="9" id="KW-0812">Transmembrane</keyword>
<gene>
    <name evidence="21" type="ORF">GSPATT00000200001</name>
    <name evidence="20" type="ORF">PTMB.299</name>
</gene>
<dbReference type="SUPFAM" id="SSF57850">
    <property type="entry name" value="RING/U-box"/>
    <property type="match status" value="1"/>
</dbReference>